<feature type="compositionally biased region" description="Polar residues" evidence="1">
    <location>
        <begin position="209"/>
        <end position="222"/>
    </location>
</feature>
<organism evidence="2 3">
    <name type="scientific">Paractinoplanes aksuensis</name>
    <dbReference type="NCBI Taxonomy" id="2939490"/>
    <lineage>
        <taxon>Bacteria</taxon>
        <taxon>Bacillati</taxon>
        <taxon>Actinomycetota</taxon>
        <taxon>Actinomycetes</taxon>
        <taxon>Micromonosporales</taxon>
        <taxon>Micromonosporaceae</taxon>
        <taxon>Paractinoplanes</taxon>
    </lineage>
</organism>
<dbReference type="EMBL" id="JAMYJR010000003">
    <property type="protein sequence ID" value="MCO8270374.1"/>
    <property type="molecule type" value="Genomic_DNA"/>
</dbReference>
<protein>
    <submittedName>
        <fullName evidence="2">Uncharacterized protein</fullName>
    </submittedName>
</protein>
<reference evidence="2 3" key="1">
    <citation type="submission" date="2022-06" db="EMBL/GenBank/DDBJ databases">
        <title>New Species of the Genus Actinoplanes, ActinopZanes ferrugineus.</title>
        <authorList>
            <person name="Ding P."/>
        </authorList>
    </citation>
    <scope>NUCLEOTIDE SEQUENCE [LARGE SCALE GENOMIC DNA]</scope>
    <source>
        <strain evidence="2 3">TRM88003</strain>
    </source>
</reference>
<accession>A0ABT1DHW0</accession>
<evidence type="ECO:0000256" key="1">
    <source>
        <dbReference type="SAM" id="MobiDB-lite"/>
    </source>
</evidence>
<gene>
    <name evidence="2" type="ORF">M1L60_07165</name>
</gene>
<dbReference type="PROSITE" id="PS51318">
    <property type="entry name" value="TAT"/>
    <property type="match status" value="1"/>
</dbReference>
<keyword evidence="3" id="KW-1185">Reference proteome</keyword>
<dbReference type="InterPro" id="IPR006311">
    <property type="entry name" value="TAT_signal"/>
</dbReference>
<sequence>MDRRTLLVAGGAIAVAGLTGAPARAAARRPIFEWARPGGFFFPGEGVLIPPPLAIYDDRTAYADASASLPLRPRQAESLRAHAAEVLGDPRNYARDPDQPVRDRPVDVVSVRLEDGTFLSAELEGWGDAFPEPIRALDRHVQQLRRTVLAGGEPWRPNAIRLAVVHLDHEPAPAAPWPAGLPFPIPTRPDTAPSRPPQARPSAPDTGRSRPQQGHPSASDTAPSRPPQAGPSTRDTAPSRLLQGGLGTSHTAPPRLPKGHTSAPDTPRLPTGHPSAPDTAPNRPPHPRLSAPGASVLGRPRPGAGELYAEADLRGRAAQLARRVLPDGVGVWPAYRVSAGVFVRPSWRHLLPHEL</sequence>
<name>A0ABT1DHW0_9ACTN</name>
<feature type="compositionally biased region" description="Pro residues" evidence="1">
    <location>
        <begin position="177"/>
        <end position="187"/>
    </location>
</feature>
<proteinExistence type="predicted"/>
<dbReference type="Proteomes" id="UP001523369">
    <property type="component" value="Unassembled WGS sequence"/>
</dbReference>
<feature type="region of interest" description="Disordered" evidence="1">
    <location>
        <begin position="177"/>
        <end position="303"/>
    </location>
</feature>
<comment type="caution">
    <text evidence="2">The sequence shown here is derived from an EMBL/GenBank/DDBJ whole genome shotgun (WGS) entry which is preliminary data.</text>
</comment>
<evidence type="ECO:0000313" key="2">
    <source>
        <dbReference type="EMBL" id="MCO8270374.1"/>
    </source>
</evidence>
<evidence type="ECO:0000313" key="3">
    <source>
        <dbReference type="Proteomes" id="UP001523369"/>
    </source>
</evidence>